<organism evidence="2 3">
    <name type="scientific">Caballeronia sordidicola</name>
    <name type="common">Burkholderia sordidicola</name>
    <dbReference type="NCBI Taxonomy" id="196367"/>
    <lineage>
        <taxon>Bacteria</taxon>
        <taxon>Pseudomonadati</taxon>
        <taxon>Pseudomonadota</taxon>
        <taxon>Betaproteobacteria</taxon>
        <taxon>Burkholderiales</taxon>
        <taxon>Burkholderiaceae</taxon>
        <taxon>Caballeronia</taxon>
    </lineage>
</organism>
<dbReference type="Gene3D" id="1.10.10.10">
    <property type="entry name" value="Winged helix-like DNA-binding domain superfamily/Winged helix DNA-binding domain"/>
    <property type="match status" value="1"/>
</dbReference>
<evidence type="ECO:0000259" key="1">
    <source>
        <dbReference type="PROSITE" id="PS50995"/>
    </source>
</evidence>
<feature type="domain" description="HTH marR-type" evidence="1">
    <location>
        <begin position="13"/>
        <end position="145"/>
    </location>
</feature>
<dbReference type="AlphaFoldDB" id="A0A242MH28"/>
<dbReference type="InterPro" id="IPR036388">
    <property type="entry name" value="WH-like_DNA-bd_sf"/>
</dbReference>
<dbReference type="SUPFAM" id="SSF46785">
    <property type="entry name" value="Winged helix' DNA-binding domain"/>
    <property type="match status" value="1"/>
</dbReference>
<dbReference type="CDD" id="cd00090">
    <property type="entry name" value="HTH_ARSR"/>
    <property type="match status" value="1"/>
</dbReference>
<sequence>MATKVAGKKAKKAGCNCTVLRKATRRVSQLYDVALAPCGLKTTQRAILAQIGRSEPANVGALANALVMDPGALAHTLRPLERDGFIEVEVDADDRRHRLISLTLHGRTKLAESDALWRKAQTGFNKAFGQPESEALRNMLELLLSDDFAASFEKSIGA</sequence>
<dbReference type="SMART" id="SM00347">
    <property type="entry name" value="HTH_MARR"/>
    <property type="match status" value="1"/>
</dbReference>
<dbReference type="GO" id="GO:0003700">
    <property type="term" value="F:DNA-binding transcription factor activity"/>
    <property type="evidence" value="ECO:0007669"/>
    <property type="project" value="InterPro"/>
</dbReference>
<proteinExistence type="predicted"/>
<dbReference type="InterPro" id="IPR011991">
    <property type="entry name" value="ArsR-like_HTH"/>
</dbReference>
<dbReference type="InterPro" id="IPR039422">
    <property type="entry name" value="MarR/SlyA-like"/>
</dbReference>
<gene>
    <name evidence="2" type="ORF">PAMC26577_26530</name>
</gene>
<evidence type="ECO:0000313" key="2">
    <source>
        <dbReference type="EMBL" id="OTP70614.1"/>
    </source>
</evidence>
<dbReference type="InterPro" id="IPR000835">
    <property type="entry name" value="HTH_MarR-typ"/>
</dbReference>
<dbReference type="EMBL" id="NBTZ01000106">
    <property type="protein sequence ID" value="OTP70614.1"/>
    <property type="molecule type" value="Genomic_DNA"/>
</dbReference>
<dbReference type="PANTHER" id="PTHR33164:SF105">
    <property type="entry name" value="TRANSCRIPTIONAL REPRESSOR PROTEIN-RELATED"/>
    <property type="match status" value="1"/>
</dbReference>
<evidence type="ECO:0000313" key="3">
    <source>
        <dbReference type="Proteomes" id="UP000195221"/>
    </source>
</evidence>
<name>A0A242MH28_CABSO</name>
<dbReference type="PANTHER" id="PTHR33164">
    <property type="entry name" value="TRANSCRIPTIONAL REGULATOR, MARR FAMILY"/>
    <property type="match status" value="1"/>
</dbReference>
<dbReference type="Proteomes" id="UP000195221">
    <property type="component" value="Unassembled WGS sequence"/>
</dbReference>
<comment type="caution">
    <text evidence="2">The sequence shown here is derived from an EMBL/GenBank/DDBJ whole genome shotgun (WGS) entry which is preliminary data.</text>
</comment>
<dbReference type="RefSeq" id="WP_075358091.1">
    <property type="nucleotide sequence ID" value="NZ_MSRG01000023.1"/>
</dbReference>
<dbReference type="PROSITE" id="PS50995">
    <property type="entry name" value="HTH_MARR_2"/>
    <property type="match status" value="1"/>
</dbReference>
<reference evidence="2 3" key="1">
    <citation type="submission" date="2017-03" db="EMBL/GenBank/DDBJ databases">
        <title>Genome analysis of strain PAMC 26577.</title>
        <authorList>
            <person name="Oh H.-M."/>
            <person name="Yang J.-A."/>
        </authorList>
    </citation>
    <scope>NUCLEOTIDE SEQUENCE [LARGE SCALE GENOMIC DNA]</scope>
    <source>
        <strain evidence="2 3">PAMC 26577</strain>
    </source>
</reference>
<dbReference type="GO" id="GO:0006950">
    <property type="term" value="P:response to stress"/>
    <property type="evidence" value="ECO:0007669"/>
    <property type="project" value="TreeGrafter"/>
</dbReference>
<accession>A0A242MH28</accession>
<dbReference type="Pfam" id="PF01047">
    <property type="entry name" value="MarR"/>
    <property type="match status" value="1"/>
</dbReference>
<protein>
    <submittedName>
        <fullName evidence="2">Transcriptional regulator, MarR family</fullName>
    </submittedName>
</protein>
<dbReference type="InterPro" id="IPR036390">
    <property type="entry name" value="WH_DNA-bd_sf"/>
</dbReference>